<accession>A0A4Y8KQR3</accession>
<comment type="caution">
    <text evidence="1">The sequence shown here is derived from an EMBL/GenBank/DDBJ whole genome shotgun (WGS) entry which is preliminary data.</text>
</comment>
<protein>
    <submittedName>
        <fullName evidence="1">SRPBCC domain-containing protein</fullName>
    </submittedName>
</protein>
<organism evidence="1 2">
    <name type="scientific">Cryobacterium psychrophilum</name>
    <dbReference type="NCBI Taxonomy" id="41988"/>
    <lineage>
        <taxon>Bacteria</taxon>
        <taxon>Bacillati</taxon>
        <taxon>Actinomycetota</taxon>
        <taxon>Actinomycetes</taxon>
        <taxon>Micrococcales</taxon>
        <taxon>Microbacteriaceae</taxon>
        <taxon>Cryobacterium</taxon>
    </lineage>
</organism>
<dbReference type="Proteomes" id="UP000298218">
    <property type="component" value="Unassembled WGS sequence"/>
</dbReference>
<sequence length="228" mass="25464">MGRQFEVVFEGEFPGTPEQVWEAITTQTAAWLFPSEGMEGTDLVSERPTHRVNRMDGPDGWFNQLDQVIEERPDGRSFMRWVHSGVSQDDRDPENIAVNLHTAFYMHTLAEYLEHFVGRPAVFADIQGPEASTAPESFEIVRAALGIDVGTVAGDSTYVALPGEPAPGAFVDYTSEHFIGLRTNDALYRFFGRNAFGGPVGITVHHFGGAEPILIEHEWHEWILDLFT</sequence>
<dbReference type="OrthoDB" id="8417725at2"/>
<dbReference type="InterPro" id="IPR023393">
    <property type="entry name" value="START-like_dom_sf"/>
</dbReference>
<proteinExistence type="predicted"/>
<name>A0A4Y8KQR3_9MICO</name>
<evidence type="ECO:0000313" key="1">
    <source>
        <dbReference type="EMBL" id="TFD77493.1"/>
    </source>
</evidence>
<dbReference type="Gene3D" id="3.30.530.20">
    <property type="match status" value="1"/>
</dbReference>
<evidence type="ECO:0000313" key="2">
    <source>
        <dbReference type="Proteomes" id="UP000298218"/>
    </source>
</evidence>
<keyword evidence="2" id="KW-1185">Reference proteome</keyword>
<dbReference type="SUPFAM" id="SSF55961">
    <property type="entry name" value="Bet v1-like"/>
    <property type="match status" value="1"/>
</dbReference>
<reference evidence="1 2" key="1">
    <citation type="submission" date="2019-03" db="EMBL/GenBank/DDBJ databases">
        <title>Genomics of glacier-inhabiting Cryobacterium strains.</title>
        <authorList>
            <person name="Liu Q."/>
            <person name="Xin Y.-H."/>
        </authorList>
    </citation>
    <scope>NUCLEOTIDE SEQUENCE [LARGE SCALE GENOMIC DNA]</scope>
    <source>
        <strain evidence="1 2">CGMCC 1.4292</strain>
    </source>
</reference>
<dbReference type="EMBL" id="SOHQ01000031">
    <property type="protein sequence ID" value="TFD77493.1"/>
    <property type="molecule type" value="Genomic_DNA"/>
</dbReference>
<dbReference type="RefSeq" id="WP_134173106.1">
    <property type="nucleotide sequence ID" value="NZ_SODI01000001.1"/>
</dbReference>
<gene>
    <name evidence="1" type="ORF">E3T53_11820</name>
</gene>
<dbReference type="AlphaFoldDB" id="A0A4Y8KQR3"/>